<evidence type="ECO:0000313" key="1">
    <source>
        <dbReference type="EMBL" id="GAA1922451.1"/>
    </source>
</evidence>
<keyword evidence="2" id="KW-1185">Reference proteome</keyword>
<dbReference type="RefSeq" id="WP_152228574.1">
    <property type="nucleotide sequence ID" value="NZ_BAAALV010000007.1"/>
</dbReference>
<organism evidence="1 2">
    <name type="scientific">Arthrobacter gandavensis</name>
    <dbReference type="NCBI Taxonomy" id="169960"/>
    <lineage>
        <taxon>Bacteria</taxon>
        <taxon>Bacillati</taxon>
        <taxon>Actinomycetota</taxon>
        <taxon>Actinomycetes</taxon>
        <taxon>Micrococcales</taxon>
        <taxon>Micrococcaceae</taxon>
        <taxon>Arthrobacter</taxon>
    </lineage>
</organism>
<comment type="caution">
    <text evidence="1">The sequence shown here is derived from an EMBL/GenBank/DDBJ whole genome shotgun (WGS) entry which is preliminary data.</text>
</comment>
<reference evidence="2" key="1">
    <citation type="journal article" date="2019" name="Int. J. Syst. Evol. Microbiol.">
        <title>The Global Catalogue of Microorganisms (GCM) 10K type strain sequencing project: providing services to taxonomists for standard genome sequencing and annotation.</title>
        <authorList>
            <consortium name="The Broad Institute Genomics Platform"/>
            <consortium name="The Broad Institute Genome Sequencing Center for Infectious Disease"/>
            <person name="Wu L."/>
            <person name="Ma J."/>
        </authorList>
    </citation>
    <scope>NUCLEOTIDE SEQUENCE [LARGE SCALE GENOMIC DNA]</scope>
    <source>
        <strain evidence="2">JCM 13316</strain>
    </source>
</reference>
<name>A0ABP5AXI4_9MICC</name>
<accession>A0ABP5AXI4</accession>
<protein>
    <submittedName>
        <fullName evidence="1">Uncharacterized protein</fullName>
    </submittedName>
</protein>
<sequence>MKQEIRLAPGMIVSCQKGISSVKLRVMGASRCDGCSKMGVIVQVMEDAVVDNFHYWKGHVIVMDRDKITVDSKTAVPSWTGAY</sequence>
<gene>
    <name evidence="1" type="ORF">GCM10009688_29370</name>
</gene>
<evidence type="ECO:0000313" key="2">
    <source>
        <dbReference type="Proteomes" id="UP001500784"/>
    </source>
</evidence>
<dbReference type="EMBL" id="BAAALV010000007">
    <property type="protein sequence ID" value="GAA1922451.1"/>
    <property type="molecule type" value="Genomic_DNA"/>
</dbReference>
<proteinExistence type="predicted"/>
<dbReference type="Proteomes" id="UP001500784">
    <property type="component" value="Unassembled WGS sequence"/>
</dbReference>